<dbReference type="EMBL" id="JACJHR010000032">
    <property type="protein sequence ID" value="MBB2501925.1"/>
    <property type="molecule type" value="Genomic_DNA"/>
</dbReference>
<comment type="caution">
    <text evidence="1">The sequence shown here is derived from an EMBL/GenBank/DDBJ whole genome shotgun (WGS) entry which is preliminary data.</text>
</comment>
<proteinExistence type="predicted"/>
<protein>
    <recommendedName>
        <fullName evidence="3">DUF3558 domain-containing protein</fullName>
    </recommendedName>
</protein>
<dbReference type="AlphaFoldDB" id="A0A8E1W0Q6"/>
<sequence length="352" mass="35929">MTGLRPRPAASPARLPDVVHDLRFGRFLKLSALVAAGVVATSALSACGGPDLGKENFARTTVPAAGDSGATSGPITDPAVAPAVLRDLLPCQFVDKTAMSPLGTMQGDATASSTQFDACVAKATDPGGKEIRASVEVGGIVTFASDKTTGAVGGLPQVEVPDLGGGSGCVVSALTARNPDFGVSFRIDYTGGDACAAGRKLVATAVEKLHNNPQKYVPGPGTLLAVDPCSVLDEAAVDGVVKGGKPRASGLHSCDWGLIPSVRVTMFPGIAPAEGDGWLKADVGTPNQAYAKQGTTSGSSCQVKWQHRQWKEDHVEVVQLEYSNSDAQADKDDPCGKTVGLAKQLAGKLPAA</sequence>
<reference evidence="1 2" key="1">
    <citation type="submission" date="2020-08" db="EMBL/GenBank/DDBJ databases">
        <title>Amycolatopsis echigonensis JCM 21831.</title>
        <authorList>
            <person name="Tedsree N."/>
            <person name="Kuncharoen N."/>
            <person name="Likhitwitayawuid K."/>
            <person name="Tanasupawat S."/>
        </authorList>
    </citation>
    <scope>NUCLEOTIDE SEQUENCE [LARGE SCALE GENOMIC DNA]</scope>
    <source>
        <strain evidence="1 2">JCM 21831</strain>
    </source>
</reference>
<evidence type="ECO:0000313" key="1">
    <source>
        <dbReference type="EMBL" id="MBB2501925.1"/>
    </source>
</evidence>
<evidence type="ECO:0000313" key="2">
    <source>
        <dbReference type="Proteomes" id="UP000550260"/>
    </source>
</evidence>
<accession>A0A8E1W0Q6</accession>
<evidence type="ECO:0008006" key="3">
    <source>
        <dbReference type="Google" id="ProtNLM"/>
    </source>
</evidence>
<gene>
    <name evidence="1" type="ORF">H5411_22695</name>
</gene>
<name>A0A8E1W0Q6_9PSEU</name>
<organism evidence="1 2">
    <name type="scientific">Amycolatopsis echigonensis</name>
    <dbReference type="NCBI Taxonomy" id="2576905"/>
    <lineage>
        <taxon>Bacteria</taxon>
        <taxon>Bacillati</taxon>
        <taxon>Actinomycetota</taxon>
        <taxon>Actinomycetes</taxon>
        <taxon>Pseudonocardiales</taxon>
        <taxon>Pseudonocardiaceae</taxon>
        <taxon>Amycolatopsis</taxon>
    </lineage>
</organism>
<dbReference type="Proteomes" id="UP000550260">
    <property type="component" value="Unassembled WGS sequence"/>
</dbReference>